<sequence length="104" mass="11625">MSHYRHHVFFCTNQREPGADRPSCNNCGASSAQEHAKRKVKELGLSGAGKVRINKAGCLDRCEEGPVLVVYPEAVWYTYVDVADIDEIIESHLVRGVPVERLML</sequence>
<dbReference type="Proteomes" id="UP000318405">
    <property type="component" value="Unassembled WGS sequence"/>
</dbReference>
<name>A0A556AQ99_9BURK</name>
<accession>A0A556AQ99</accession>
<proteinExistence type="predicted"/>
<dbReference type="Gene3D" id="3.40.30.10">
    <property type="entry name" value="Glutaredoxin"/>
    <property type="match status" value="1"/>
</dbReference>
<evidence type="ECO:0000313" key="1">
    <source>
        <dbReference type="EMBL" id="TSH95063.1"/>
    </source>
</evidence>
<dbReference type="OrthoDB" id="9800597at2"/>
<keyword evidence="2" id="KW-1185">Reference proteome</keyword>
<comment type="caution">
    <text evidence="1">The sequence shown here is derived from an EMBL/GenBank/DDBJ whole genome shotgun (WGS) entry which is preliminary data.</text>
</comment>
<evidence type="ECO:0000313" key="2">
    <source>
        <dbReference type="Proteomes" id="UP000318405"/>
    </source>
</evidence>
<dbReference type="SUPFAM" id="SSF52833">
    <property type="entry name" value="Thioredoxin-like"/>
    <property type="match status" value="1"/>
</dbReference>
<dbReference type="RefSeq" id="WP_143948375.1">
    <property type="nucleotide sequence ID" value="NZ_BAABMB010000007.1"/>
</dbReference>
<dbReference type="InterPro" id="IPR036249">
    <property type="entry name" value="Thioredoxin-like_sf"/>
</dbReference>
<reference evidence="1 2" key="1">
    <citation type="submission" date="2019-07" db="EMBL/GenBank/DDBJ databases">
        <title>Qingshengfaniella alkalisoli gen. nov., sp. nov., isolated from saline soil.</title>
        <authorList>
            <person name="Xu L."/>
            <person name="Huang X.-X."/>
            <person name="Sun J.-Q."/>
        </authorList>
    </citation>
    <scope>NUCLEOTIDE SEQUENCE [LARGE SCALE GENOMIC DNA]</scope>
    <source>
        <strain evidence="1 2">DSM 27279</strain>
    </source>
</reference>
<protein>
    <submittedName>
        <fullName evidence="1">(2Fe-2S) ferredoxin domain-containing protein</fullName>
    </submittedName>
</protein>
<dbReference type="AlphaFoldDB" id="A0A556AQ99"/>
<dbReference type="EMBL" id="VLTJ01000022">
    <property type="protein sequence ID" value="TSH95063.1"/>
    <property type="molecule type" value="Genomic_DNA"/>
</dbReference>
<gene>
    <name evidence="1" type="ORF">FOZ76_11390</name>
</gene>
<dbReference type="CDD" id="cd02980">
    <property type="entry name" value="TRX_Fd_family"/>
    <property type="match status" value="1"/>
</dbReference>
<organism evidence="1 2">
    <name type="scientific">Verticiella sediminum</name>
    <dbReference type="NCBI Taxonomy" id="1247510"/>
    <lineage>
        <taxon>Bacteria</taxon>
        <taxon>Pseudomonadati</taxon>
        <taxon>Pseudomonadota</taxon>
        <taxon>Betaproteobacteria</taxon>
        <taxon>Burkholderiales</taxon>
        <taxon>Alcaligenaceae</taxon>
        <taxon>Verticiella</taxon>
    </lineage>
</organism>